<evidence type="ECO:0000313" key="9">
    <source>
        <dbReference type="EMBL" id="OGF08111.1"/>
    </source>
</evidence>
<feature type="domain" description="DHFR" evidence="8">
    <location>
        <begin position="1"/>
        <end position="147"/>
    </location>
</feature>
<dbReference type="GO" id="GO:0004146">
    <property type="term" value="F:dihydrofolate reductase activity"/>
    <property type="evidence" value="ECO:0007669"/>
    <property type="project" value="UniProtKB-EC"/>
</dbReference>
<protein>
    <recommendedName>
        <fullName evidence="3">dihydrofolate reductase</fullName>
        <ecNumber evidence="3">1.5.1.3</ecNumber>
    </recommendedName>
</protein>
<proteinExistence type="inferred from homology"/>
<keyword evidence="4" id="KW-0554">One-carbon metabolism</keyword>
<dbReference type="SUPFAM" id="SSF53597">
    <property type="entry name" value="Dihydrofolate reductase-like"/>
    <property type="match status" value="1"/>
</dbReference>
<evidence type="ECO:0000259" key="8">
    <source>
        <dbReference type="PROSITE" id="PS51330"/>
    </source>
</evidence>
<dbReference type="GO" id="GO:0050661">
    <property type="term" value="F:NADP binding"/>
    <property type="evidence" value="ECO:0007669"/>
    <property type="project" value="InterPro"/>
</dbReference>
<dbReference type="Gene3D" id="3.40.430.10">
    <property type="entry name" value="Dihydrofolate Reductase, subunit A"/>
    <property type="match status" value="1"/>
</dbReference>
<dbReference type="Proteomes" id="UP000177230">
    <property type="component" value="Unassembled WGS sequence"/>
</dbReference>
<keyword evidence="5" id="KW-0521">NADP</keyword>
<dbReference type="CDD" id="cd00209">
    <property type="entry name" value="DHFR"/>
    <property type="match status" value="1"/>
</dbReference>
<dbReference type="GO" id="GO:0046452">
    <property type="term" value="P:dihydrofolate metabolic process"/>
    <property type="evidence" value="ECO:0007669"/>
    <property type="project" value="TreeGrafter"/>
</dbReference>
<dbReference type="EC" id="1.5.1.3" evidence="3"/>
<dbReference type="Pfam" id="PF00186">
    <property type="entry name" value="DHFR_1"/>
    <property type="match status" value="1"/>
</dbReference>
<evidence type="ECO:0000256" key="5">
    <source>
        <dbReference type="ARBA" id="ARBA00022857"/>
    </source>
</evidence>
<dbReference type="InterPro" id="IPR012259">
    <property type="entry name" value="DHFR"/>
</dbReference>
<reference evidence="9 10" key="1">
    <citation type="journal article" date="2016" name="Nat. Commun.">
        <title>Thousands of microbial genomes shed light on interconnected biogeochemical processes in an aquifer system.</title>
        <authorList>
            <person name="Anantharaman K."/>
            <person name="Brown C.T."/>
            <person name="Hug L.A."/>
            <person name="Sharon I."/>
            <person name="Castelle C.J."/>
            <person name="Probst A.J."/>
            <person name="Thomas B.C."/>
            <person name="Singh A."/>
            <person name="Wilkins M.J."/>
            <person name="Karaoz U."/>
            <person name="Brodie E.L."/>
            <person name="Williams K.H."/>
            <person name="Hubbard S.S."/>
            <person name="Banfield J.F."/>
        </authorList>
    </citation>
    <scope>NUCLEOTIDE SEQUENCE [LARGE SCALE GENOMIC DNA]</scope>
</reference>
<comment type="similarity">
    <text evidence="2 7">Belongs to the dihydrofolate reductase family.</text>
</comment>
<evidence type="ECO:0000256" key="7">
    <source>
        <dbReference type="RuleBase" id="RU004474"/>
    </source>
</evidence>
<dbReference type="PIRSF" id="PIRSF000194">
    <property type="entry name" value="DHFR"/>
    <property type="match status" value="1"/>
</dbReference>
<dbReference type="PRINTS" id="PR00070">
    <property type="entry name" value="DHFR"/>
</dbReference>
<dbReference type="PROSITE" id="PS51330">
    <property type="entry name" value="DHFR_2"/>
    <property type="match status" value="1"/>
</dbReference>
<dbReference type="PANTHER" id="PTHR48069:SF3">
    <property type="entry name" value="DIHYDROFOLATE REDUCTASE"/>
    <property type="match status" value="1"/>
</dbReference>
<organism evidence="9 10">
    <name type="scientific">Candidatus Edwardsbacteria bacterium GWF2_54_11</name>
    <dbReference type="NCBI Taxonomy" id="1817851"/>
    <lineage>
        <taxon>Bacteria</taxon>
        <taxon>Candidatus Edwardsiibacteriota</taxon>
    </lineage>
</organism>
<dbReference type="AlphaFoldDB" id="A0A1F5R2G8"/>
<keyword evidence="6" id="KW-0560">Oxidoreductase</keyword>
<evidence type="ECO:0000256" key="3">
    <source>
        <dbReference type="ARBA" id="ARBA00012856"/>
    </source>
</evidence>
<dbReference type="GO" id="GO:0005829">
    <property type="term" value="C:cytosol"/>
    <property type="evidence" value="ECO:0007669"/>
    <property type="project" value="TreeGrafter"/>
</dbReference>
<gene>
    <name evidence="9" type="ORF">A2024_05045</name>
</gene>
<dbReference type="GO" id="GO:0006730">
    <property type="term" value="P:one-carbon metabolic process"/>
    <property type="evidence" value="ECO:0007669"/>
    <property type="project" value="UniProtKB-KW"/>
</dbReference>
<dbReference type="InterPro" id="IPR024072">
    <property type="entry name" value="DHFR-like_dom_sf"/>
</dbReference>
<dbReference type="PANTHER" id="PTHR48069">
    <property type="entry name" value="DIHYDROFOLATE REDUCTASE"/>
    <property type="match status" value="1"/>
</dbReference>
<evidence type="ECO:0000256" key="2">
    <source>
        <dbReference type="ARBA" id="ARBA00009539"/>
    </source>
</evidence>
<sequence length="147" mass="16913">MTRDRVIGKDNQMPWHLPEDLKLFKKLTSGNTVIMGRRTYQSIGKPLPNRNNIVVSRSPMDIPGGTACQSMDQALAQAEEYGKKIFFIGGAEIYRQALPLADFLCVSWLKQDCAGDTKFPEFDETEWERLSETDYKEFTNILYKKIR</sequence>
<dbReference type="InterPro" id="IPR017925">
    <property type="entry name" value="DHFR_CS"/>
</dbReference>
<dbReference type="UniPathway" id="UPA00077">
    <property type="reaction ID" value="UER00158"/>
</dbReference>
<comment type="pathway">
    <text evidence="1">Cofactor biosynthesis; tetrahydrofolate biosynthesis; 5,6,7,8-tetrahydrofolate from 7,8-dihydrofolate: step 1/1.</text>
</comment>
<dbReference type="GO" id="GO:0046654">
    <property type="term" value="P:tetrahydrofolate biosynthetic process"/>
    <property type="evidence" value="ECO:0007669"/>
    <property type="project" value="UniProtKB-UniPathway"/>
</dbReference>
<evidence type="ECO:0000313" key="10">
    <source>
        <dbReference type="Proteomes" id="UP000177230"/>
    </source>
</evidence>
<dbReference type="EMBL" id="MFFM01000049">
    <property type="protein sequence ID" value="OGF08111.1"/>
    <property type="molecule type" value="Genomic_DNA"/>
</dbReference>
<accession>A0A1F5R2G8</accession>
<dbReference type="InterPro" id="IPR001796">
    <property type="entry name" value="DHFR_dom"/>
</dbReference>
<dbReference type="GO" id="GO:0046655">
    <property type="term" value="P:folic acid metabolic process"/>
    <property type="evidence" value="ECO:0007669"/>
    <property type="project" value="TreeGrafter"/>
</dbReference>
<evidence type="ECO:0000256" key="4">
    <source>
        <dbReference type="ARBA" id="ARBA00022563"/>
    </source>
</evidence>
<name>A0A1F5R2G8_9BACT</name>
<evidence type="ECO:0000256" key="6">
    <source>
        <dbReference type="ARBA" id="ARBA00023002"/>
    </source>
</evidence>
<evidence type="ECO:0000256" key="1">
    <source>
        <dbReference type="ARBA" id="ARBA00004903"/>
    </source>
</evidence>
<dbReference type="PROSITE" id="PS00075">
    <property type="entry name" value="DHFR_1"/>
    <property type="match status" value="1"/>
</dbReference>
<comment type="caution">
    <text evidence="9">The sequence shown here is derived from an EMBL/GenBank/DDBJ whole genome shotgun (WGS) entry which is preliminary data.</text>
</comment>